<dbReference type="InterPro" id="IPR036291">
    <property type="entry name" value="NAD(P)-bd_dom_sf"/>
</dbReference>
<dbReference type="Pfam" id="PF00106">
    <property type="entry name" value="adh_short"/>
    <property type="match status" value="2"/>
</dbReference>
<dbReference type="FunFam" id="3.40.50.720:FF:000387">
    <property type="entry name" value="NAD(P)-binding Rossmann-fold superfamily protein"/>
    <property type="match status" value="1"/>
</dbReference>
<dbReference type="EMBL" id="CM000882">
    <property type="protein sequence ID" value="PNT69033.1"/>
    <property type="molecule type" value="Genomic_DNA"/>
</dbReference>
<evidence type="ECO:0000256" key="1">
    <source>
        <dbReference type="ARBA" id="ARBA00006484"/>
    </source>
</evidence>
<dbReference type="ExpressionAtlas" id="A0A2K2D424">
    <property type="expression patterns" value="baseline"/>
</dbReference>
<dbReference type="GO" id="GO:0016491">
    <property type="term" value="F:oxidoreductase activity"/>
    <property type="evidence" value="ECO:0007669"/>
    <property type="project" value="UniProtKB-KW"/>
</dbReference>
<dbReference type="PANTHER" id="PTHR43490:SF37">
    <property type="entry name" value="OS02G0607700 PROTEIN"/>
    <property type="match status" value="1"/>
</dbReference>
<dbReference type="PRINTS" id="PR00080">
    <property type="entry name" value="SDRFAMILY"/>
</dbReference>
<reference evidence="7" key="3">
    <citation type="submission" date="2018-08" db="UniProtKB">
        <authorList>
            <consortium name="EnsemblPlants"/>
        </authorList>
    </citation>
    <scope>IDENTIFICATION</scope>
    <source>
        <strain evidence="7">cv. Bd21</strain>
    </source>
</reference>
<proteinExistence type="inferred from homology"/>
<evidence type="ECO:0000256" key="3">
    <source>
        <dbReference type="ARBA" id="ARBA00023002"/>
    </source>
</evidence>
<name>A0A2K2D424_BRADI</name>
<comment type="similarity">
    <text evidence="1 4">Belongs to the short-chain dehydrogenases/reductases (SDR) family.</text>
</comment>
<feature type="region of interest" description="Disordered" evidence="5">
    <location>
        <begin position="36"/>
        <end position="72"/>
    </location>
</feature>
<reference evidence="6 7" key="1">
    <citation type="journal article" date="2010" name="Nature">
        <title>Genome sequencing and analysis of the model grass Brachypodium distachyon.</title>
        <authorList>
            <consortium name="International Brachypodium Initiative"/>
        </authorList>
    </citation>
    <scope>NUCLEOTIDE SEQUENCE [LARGE SCALE GENOMIC DNA]</scope>
    <source>
        <strain evidence="6 7">Bd21</strain>
    </source>
</reference>
<keyword evidence="2" id="KW-0521">NADP</keyword>
<keyword evidence="3" id="KW-0560">Oxidoreductase</keyword>
<feature type="compositionally biased region" description="Polar residues" evidence="5">
    <location>
        <begin position="47"/>
        <end position="65"/>
    </location>
</feature>
<evidence type="ECO:0000256" key="4">
    <source>
        <dbReference type="RuleBase" id="RU000363"/>
    </source>
</evidence>
<evidence type="ECO:0000313" key="8">
    <source>
        <dbReference type="Proteomes" id="UP000008810"/>
    </source>
</evidence>
<dbReference type="PRINTS" id="PR00081">
    <property type="entry name" value="GDHRDH"/>
</dbReference>
<evidence type="ECO:0000313" key="7">
    <source>
        <dbReference type="EnsemblPlants" id="PNT69033"/>
    </source>
</evidence>
<evidence type="ECO:0008006" key="9">
    <source>
        <dbReference type="Google" id="ProtNLM"/>
    </source>
</evidence>
<accession>A0A2K2D424</accession>
<dbReference type="PANTHER" id="PTHR43490">
    <property type="entry name" value="(+)-NEOMENTHOL DEHYDROGENASE"/>
    <property type="match status" value="1"/>
</dbReference>
<dbReference type="InParanoid" id="A0A2K2D424"/>
<dbReference type="EnsemblPlants" id="PNT69033">
    <property type="protein sequence ID" value="PNT69033"/>
    <property type="gene ID" value="BRADI_3g48290v3"/>
</dbReference>
<keyword evidence="8" id="KW-1185">Reference proteome</keyword>
<dbReference type="OrthoDB" id="1933717at2759"/>
<evidence type="ECO:0000313" key="6">
    <source>
        <dbReference type="EMBL" id="PNT69033.1"/>
    </source>
</evidence>
<feature type="compositionally biased region" description="Low complexity" evidence="5">
    <location>
        <begin position="37"/>
        <end position="46"/>
    </location>
</feature>
<dbReference type="Proteomes" id="UP000008810">
    <property type="component" value="Chromosome 3"/>
</dbReference>
<dbReference type="InterPro" id="IPR002347">
    <property type="entry name" value="SDR_fam"/>
</dbReference>
<evidence type="ECO:0000256" key="2">
    <source>
        <dbReference type="ARBA" id="ARBA00022857"/>
    </source>
</evidence>
<dbReference type="AlphaFoldDB" id="A0A2K2D424"/>
<dbReference type="Gene3D" id="3.40.50.720">
    <property type="entry name" value="NAD(P)-binding Rossmann-like Domain"/>
    <property type="match status" value="1"/>
</dbReference>
<reference evidence="6" key="2">
    <citation type="submission" date="2017-06" db="EMBL/GenBank/DDBJ databases">
        <title>WGS assembly of Brachypodium distachyon.</title>
        <authorList>
            <consortium name="The International Brachypodium Initiative"/>
            <person name="Lucas S."/>
            <person name="Harmon-Smith M."/>
            <person name="Lail K."/>
            <person name="Tice H."/>
            <person name="Grimwood J."/>
            <person name="Bruce D."/>
            <person name="Barry K."/>
            <person name="Shu S."/>
            <person name="Lindquist E."/>
            <person name="Wang M."/>
            <person name="Pitluck S."/>
            <person name="Vogel J.P."/>
            <person name="Garvin D.F."/>
            <person name="Mockler T.C."/>
            <person name="Schmutz J."/>
            <person name="Rokhsar D."/>
            <person name="Bevan M.W."/>
        </authorList>
    </citation>
    <scope>NUCLEOTIDE SEQUENCE</scope>
    <source>
        <strain evidence="6">Bd21</strain>
    </source>
</reference>
<dbReference type="SUPFAM" id="SSF51735">
    <property type="entry name" value="NAD(P)-binding Rossmann-fold domains"/>
    <property type="match status" value="1"/>
</dbReference>
<sequence length="351" mass="38125">MKCRPAALIYSPLPSVGLRISSHSTAIASSLFLFTTRSSPRSPSSRQTVQPLPSPSMDCSSSKETPPSKPAPWWTGETVAVVTGANRGIGHALAARLAEQGLSVVLTARDEARGEAAAAELRARGFPSVRFRRLDVADPASVAAFASWIRDHVGGLDILVNNAAVSFNEIETNSVEHAETVLRTNFYGAKMLIEALLPLFRREAGTSRILNLSSQLGLLNKVRDPSLRSMLLDEEGKLREEEIEAMASRFLAQVKDGTWADHGWPAVWTDYAVSKLALNAYSRLLAARLRGAVAVNCFCPGFTRTDMTRGWGKRTAEEAGRVAAGIALMPPTELPTGKFFKWCTPQLYSKL</sequence>
<dbReference type="FunCoup" id="A0A2K2D424">
    <property type="interactions" value="1437"/>
</dbReference>
<dbReference type="Gramene" id="PNT69033">
    <property type="protein sequence ID" value="PNT69033"/>
    <property type="gene ID" value="BRADI_3g48290v3"/>
</dbReference>
<dbReference type="STRING" id="15368.A0A2K2D424"/>
<evidence type="ECO:0000256" key="5">
    <source>
        <dbReference type="SAM" id="MobiDB-lite"/>
    </source>
</evidence>
<gene>
    <name evidence="6" type="ORF">BRADI_3g48290v3</name>
</gene>
<organism evidence="6">
    <name type="scientific">Brachypodium distachyon</name>
    <name type="common">Purple false brome</name>
    <name type="synonym">Trachynia distachya</name>
    <dbReference type="NCBI Taxonomy" id="15368"/>
    <lineage>
        <taxon>Eukaryota</taxon>
        <taxon>Viridiplantae</taxon>
        <taxon>Streptophyta</taxon>
        <taxon>Embryophyta</taxon>
        <taxon>Tracheophyta</taxon>
        <taxon>Spermatophyta</taxon>
        <taxon>Magnoliopsida</taxon>
        <taxon>Liliopsida</taxon>
        <taxon>Poales</taxon>
        <taxon>Poaceae</taxon>
        <taxon>BOP clade</taxon>
        <taxon>Pooideae</taxon>
        <taxon>Stipodae</taxon>
        <taxon>Brachypodieae</taxon>
        <taxon>Brachypodium</taxon>
    </lineage>
</organism>
<protein>
    <recommendedName>
        <fullName evidence="9">(+)-neomenthol dehydrogenase</fullName>
    </recommendedName>
</protein>